<evidence type="ECO:0000256" key="1">
    <source>
        <dbReference type="ARBA" id="ARBA00004141"/>
    </source>
</evidence>
<organism evidence="7 8">
    <name type="scientific">Paraliobacillus quinghaiensis</name>
    <dbReference type="NCBI Taxonomy" id="470815"/>
    <lineage>
        <taxon>Bacteria</taxon>
        <taxon>Bacillati</taxon>
        <taxon>Bacillota</taxon>
        <taxon>Bacilli</taxon>
        <taxon>Bacillales</taxon>
        <taxon>Bacillaceae</taxon>
        <taxon>Paraliobacillus</taxon>
    </lineage>
</organism>
<keyword evidence="8" id="KW-1185">Reference proteome</keyword>
<dbReference type="EMBL" id="BMLG01000007">
    <property type="protein sequence ID" value="GGM31427.1"/>
    <property type="molecule type" value="Genomic_DNA"/>
</dbReference>
<evidence type="ECO:0000256" key="4">
    <source>
        <dbReference type="ARBA" id="ARBA00023136"/>
    </source>
</evidence>
<keyword evidence="3 5" id="KW-1133">Transmembrane helix</keyword>
<dbReference type="AlphaFoldDB" id="A0A917TRE0"/>
<keyword evidence="2 5" id="KW-0812">Transmembrane</keyword>
<sequence>MSLISNDWMSFIMVGFGTLFLIGELLINMRGIFAILGFGFITVYFLTFLDPGMFFVMIIIYSIGLLLIILDGKLINDGTFATIGVVLMIVSVGLSSPNWSAGLYAIIGVFIGGSSSFFFLKVFKGRKMWNKLALLDKLTTDKGYSSMNHTYTDLVGKDGVTLTDMRPVGTVRIENIDYSAVSNGQWIMKGEPIVVKQVDGTRILVAEQIKNG</sequence>
<dbReference type="SUPFAM" id="SSF141322">
    <property type="entry name" value="NfeD domain-like"/>
    <property type="match status" value="1"/>
</dbReference>
<dbReference type="Proteomes" id="UP000618460">
    <property type="component" value="Unassembled WGS sequence"/>
</dbReference>
<evidence type="ECO:0000256" key="2">
    <source>
        <dbReference type="ARBA" id="ARBA00022692"/>
    </source>
</evidence>
<comment type="caution">
    <text evidence="7">The sequence shown here is derived from an EMBL/GenBank/DDBJ whole genome shotgun (WGS) entry which is preliminary data.</text>
</comment>
<protein>
    <recommendedName>
        <fullName evidence="6">NfeD-like C-terminal domain-containing protein</fullName>
    </recommendedName>
</protein>
<feature type="transmembrane region" description="Helical" evidence="5">
    <location>
        <begin position="6"/>
        <end position="22"/>
    </location>
</feature>
<dbReference type="PANTHER" id="PTHR33507">
    <property type="entry name" value="INNER MEMBRANE PROTEIN YBBJ"/>
    <property type="match status" value="1"/>
</dbReference>
<dbReference type="RefSeq" id="WP_117154373.1">
    <property type="nucleotide sequence ID" value="NZ_BMLG01000007.1"/>
</dbReference>
<evidence type="ECO:0000256" key="5">
    <source>
        <dbReference type="SAM" id="Phobius"/>
    </source>
</evidence>
<evidence type="ECO:0000313" key="8">
    <source>
        <dbReference type="Proteomes" id="UP000618460"/>
    </source>
</evidence>
<evidence type="ECO:0000259" key="6">
    <source>
        <dbReference type="Pfam" id="PF01957"/>
    </source>
</evidence>
<reference evidence="7" key="1">
    <citation type="journal article" date="2014" name="Int. J. Syst. Evol. Microbiol.">
        <title>Complete genome sequence of Corynebacterium casei LMG S-19264T (=DSM 44701T), isolated from a smear-ripened cheese.</title>
        <authorList>
            <consortium name="US DOE Joint Genome Institute (JGI-PGF)"/>
            <person name="Walter F."/>
            <person name="Albersmeier A."/>
            <person name="Kalinowski J."/>
            <person name="Ruckert C."/>
        </authorList>
    </citation>
    <scope>NUCLEOTIDE SEQUENCE</scope>
    <source>
        <strain evidence="7">CGMCC 1.6333</strain>
    </source>
</reference>
<name>A0A917TRE0_9BACI</name>
<evidence type="ECO:0000313" key="7">
    <source>
        <dbReference type="EMBL" id="GGM31427.1"/>
    </source>
</evidence>
<evidence type="ECO:0000256" key="3">
    <source>
        <dbReference type="ARBA" id="ARBA00022989"/>
    </source>
</evidence>
<dbReference type="OrthoDB" id="9806253at2"/>
<dbReference type="Gene3D" id="2.40.50.140">
    <property type="entry name" value="Nucleic acid-binding proteins"/>
    <property type="match status" value="1"/>
</dbReference>
<dbReference type="InterPro" id="IPR002810">
    <property type="entry name" value="NfeD-like_C"/>
</dbReference>
<feature type="domain" description="NfeD-like C-terminal" evidence="6">
    <location>
        <begin position="153"/>
        <end position="206"/>
    </location>
</feature>
<keyword evidence="4 5" id="KW-0472">Membrane</keyword>
<dbReference type="InterPro" id="IPR012340">
    <property type="entry name" value="NA-bd_OB-fold"/>
</dbReference>
<accession>A0A917TRE0</accession>
<dbReference type="GO" id="GO:0005886">
    <property type="term" value="C:plasma membrane"/>
    <property type="evidence" value="ECO:0007669"/>
    <property type="project" value="TreeGrafter"/>
</dbReference>
<reference evidence="7" key="2">
    <citation type="submission" date="2020-09" db="EMBL/GenBank/DDBJ databases">
        <authorList>
            <person name="Sun Q."/>
            <person name="Zhou Y."/>
        </authorList>
    </citation>
    <scope>NUCLEOTIDE SEQUENCE</scope>
    <source>
        <strain evidence="7">CGMCC 1.6333</strain>
    </source>
</reference>
<feature type="transmembrane region" description="Helical" evidence="5">
    <location>
        <begin position="29"/>
        <end position="46"/>
    </location>
</feature>
<proteinExistence type="predicted"/>
<gene>
    <name evidence="7" type="ORF">GCM10011351_16980</name>
</gene>
<dbReference type="Pfam" id="PF01957">
    <property type="entry name" value="NfeD"/>
    <property type="match status" value="1"/>
</dbReference>
<dbReference type="PANTHER" id="PTHR33507:SF3">
    <property type="entry name" value="INNER MEMBRANE PROTEIN YBBJ"/>
    <property type="match status" value="1"/>
</dbReference>
<comment type="subcellular location">
    <subcellularLocation>
        <location evidence="1">Membrane</location>
        <topology evidence="1">Multi-pass membrane protein</topology>
    </subcellularLocation>
</comment>
<dbReference type="InterPro" id="IPR052165">
    <property type="entry name" value="Membrane_assoc_protease"/>
</dbReference>
<feature type="transmembrane region" description="Helical" evidence="5">
    <location>
        <begin position="52"/>
        <end position="70"/>
    </location>
</feature>
<feature type="transmembrane region" description="Helical" evidence="5">
    <location>
        <begin position="77"/>
        <end position="95"/>
    </location>
</feature>
<feature type="transmembrane region" description="Helical" evidence="5">
    <location>
        <begin position="101"/>
        <end position="123"/>
    </location>
</feature>